<sequence length="143" mass="14763">MRTSARNHFVGHIAEINHGMAGDEVILRTPGGIDIHALLTSGTVRSLGLSRNAEAFALVRATSVIVLVDFDNSKVSARNCVAGKVAFVERGPSNAEVCVAAPGGAQVVSFITNDGVDRLGLSPGKPATAVFKATSVIIGVEEP</sequence>
<accession>A0A158DHC4</accession>
<protein>
    <submittedName>
        <fullName evidence="4">Molybdenum-pterin binding protein</fullName>
    </submittedName>
</protein>
<dbReference type="AlphaFoldDB" id="A0A158DHC4"/>
<dbReference type="Proteomes" id="UP000054870">
    <property type="component" value="Unassembled WGS sequence"/>
</dbReference>
<dbReference type="NCBIfam" id="TIGR00638">
    <property type="entry name" value="Mop"/>
    <property type="match status" value="1"/>
</dbReference>
<dbReference type="InterPro" id="IPR005116">
    <property type="entry name" value="Transp-assoc_OB_typ1"/>
</dbReference>
<dbReference type="GO" id="GO:0015689">
    <property type="term" value="P:molybdate ion transport"/>
    <property type="evidence" value="ECO:0007669"/>
    <property type="project" value="InterPro"/>
</dbReference>
<dbReference type="InterPro" id="IPR008995">
    <property type="entry name" value="Mo/tungstate-bd_C_term_dom"/>
</dbReference>
<evidence type="ECO:0000313" key="5">
    <source>
        <dbReference type="Proteomes" id="UP000054870"/>
    </source>
</evidence>
<name>A0A158DHC4_9BURK</name>
<dbReference type="SUPFAM" id="SSF50331">
    <property type="entry name" value="MOP-like"/>
    <property type="match status" value="1"/>
</dbReference>
<evidence type="ECO:0000313" key="4">
    <source>
        <dbReference type="EMBL" id="SAK93873.1"/>
    </source>
</evidence>
<reference evidence="4" key="1">
    <citation type="submission" date="2016-01" db="EMBL/GenBank/DDBJ databases">
        <authorList>
            <person name="Peeters C."/>
        </authorList>
    </citation>
    <scope>NUCLEOTIDE SEQUENCE [LARGE SCALE GENOMIC DNA]</scope>
    <source>
        <strain evidence="4">LMG 29318</strain>
    </source>
</reference>
<organism evidence="4 5">
    <name type="scientific">Caballeronia catudaia</name>
    <dbReference type="NCBI Taxonomy" id="1777136"/>
    <lineage>
        <taxon>Bacteria</taxon>
        <taxon>Pseudomonadati</taxon>
        <taxon>Pseudomonadota</taxon>
        <taxon>Betaproteobacteria</taxon>
        <taxon>Burkholderiales</taxon>
        <taxon>Burkholderiaceae</taxon>
        <taxon>Caballeronia</taxon>
    </lineage>
</organism>
<dbReference type="OrthoDB" id="9800709at2"/>
<comment type="caution">
    <text evidence="4">The sequence shown here is derived from an EMBL/GenBank/DDBJ whole genome shotgun (WGS) entry which is preliminary data.</text>
</comment>
<dbReference type="PROSITE" id="PS51866">
    <property type="entry name" value="MOP"/>
    <property type="match status" value="2"/>
</dbReference>
<keyword evidence="1 2" id="KW-0500">Molybdenum</keyword>
<feature type="domain" description="Mop" evidence="3">
    <location>
        <begin position="74"/>
        <end position="140"/>
    </location>
</feature>
<evidence type="ECO:0000256" key="2">
    <source>
        <dbReference type="PROSITE-ProRule" id="PRU01213"/>
    </source>
</evidence>
<dbReference type="InterPro" id="IPR004606">
    <property type="entry name" value="Mop_domain"/>
</dbReference>
<gene>
    <name evidence="4" type="ORF">AWB75_06734</name>
</gene>
<dbReference type="Pfam" id="PF03459">
    <property type="entry name" value="TOBE"/>
    <property type="match status" value="2"/>
</dbReference>
<keyword evidence="5" id="KW-1185">Reference proteome</keyword>
<proteinExistence type="predicted"/>
<evidence type="ECO:0000256" key="1">
    <source>
        <dbReference type="ARBA" id="ARBA00022505"/>
    </source>
</evidence>
<dbReference type="Gene3D" id="2.40.50.100">
    <property type="match status" value="2"/>
</dbReference>
<dbReference type="RefSeq" id="WP_061128337.1">
    <property type="nucleotide sequence ID" value="NZ_FCOF02000067.1"/>
</dbReference>
<dbReference type="EMBL" id="FCOF02000067">
    <property type="protein sequence ID" value="SAK93873.1"/>
    <property type="molecule type" value="Genomic_DNA"/>
</dbReference>
<feature type="domain" description="Mop" evidence="3">
    <location>
        <begin position="2"/>
        <end position="68"/>
    </location>
</feature>
<evidence type="ECO:0000259" key="3">
    <source>
        <dbReference type="PROSITE" id="PS51866"/>
    </source>
</evidence>